<dbReference type="CDD" id="cd06225">
    <property type="entry name" value="HAMP"/>
    <property type="match status" value="1"/>
</dbReference>
<evidence type="ECO:0000256" key="11">
    <source>
        <dbReference type="ARBA" id="ARBA00023136"/>
    </source>
</evidence>
<evidence type="ECO:0000313" key="16">
    <source>
        <dbReference type="Proteomes" id="UP000192534"/>
    </source>
</evidence>
<name>A0A1X0IYD6_MYCRH</name>
<evidence type="ECO:0000256" key="10">
    <source>
        <dbReference type="ARBA" id="ARBA00023012"/>
    </source>
</evidence>
<dbReference type="InterPro" id="IPR036890">
    <property type="entry name" value="HATPase_C_sf"/>
</dbReference>
<dbReference type="Gene3D" id="1.10.287.130">
    <property type="match status" value="1"/>
</dbReference>
<dbReference type="Pfam" id="PF02518">
    <property type="entry name" value="HATPase_c"/>
    <property type="match status" value="1"/>
</dbReference>
<dbReference type="Proteomes" id="UP000192534">
    <property type="component" value="Unassembled WGS sequence"/>
</dbReference>
<dbReference type="AlphaFoldDB" id="A0A1X0IYD6"/>
<dbReference type="Pfam" id="PF00672">
    <property type="entry name" value="HAMP"/>
    <property type="match status" value="1"/>
</dbReference>
<dbReference type="InterPro" id="IPR005467">
    <property type="entry name" value="His_kinase_dom"/>
</dbReference>
<dbReference type="EC" id="2.7.13.3" evidence="4"/>
<evidence type="ECO:0000313" key="15">
    <source>
        <dbReference type="EMBL" id="ORB54170.1"/>
    </source>
</evidence>
<dbReference type="GO" id="GO:0000155">
    <property type="term" value="F:phosphorelay sensor kinase activity"/>
    <property type="evidence" value="ECO:0007669"/>
    <property type="project" value="InterPro"/>
</dbReference>
<comment type="catalytic activity">
    <reaction evidence="1">
        <text>ATP + protein L-histidine = ADP + protein N-phospho-L-histidine.</text>
        <dbReference type="EC" id="2.7.13.3"/>
    </reaction>
</comment>
<feature type="domain" description="HAMP" evidence="14">
    <location>
        <begin position="123"/>
        <end position="176"/>
    </location>
</feature>
<dbReference type="InterPro" id="IPR003594">
    <property type="entry name" value="HATPase_dom"/>
</dbReference>
<dbReference type="PROSITE" id="PS50885">
    <property type="entry name" value="HAMP"/>
    <property type="match status" value="1"/>
</dbReference>
<organism evidence="15 16">
    <name type="scientific">Mycolicibacterium rhodesiae</name>
    <name type="common">Mycobacterium rhodesiae</name>
    <dbReference type="NCBI Taxonomy" id="36814"/>
    <lineage>
        <taxon>Bacteria</taxon>
        <taxon>Bacillati</taxon>
        <taxon>Actinomycetota</taxon>
        <taxon>Actinomycetes</taxon>
        <taxon>Mycobacteriales</taxon>
        <taxon>Mycobacteriaceae</taxon>
        <taxon>Mycolicibacterium</taxon>
    </lineage>
</organism>
<sequence length="401" mass="43517">MQSFGLSHLLGWPLRGRTIRTRLTVLYGGAFFVAGALLVAVMYFYVRQSLDNSPGANALATAQSFLGQRGMQAHPLLEDLVTSLSAQAEQQRRDTLRAVLVWSLVCLAVIGLAAFAFGWVLAGRFLQPLQEVTATARRVVDRNLHERISLTGPPDEIKELADTFDAMLERLDRAFESRYRFVANASHELRTPLAINRTVIEVALEDPELVESTRHLAETLLGVNKRHERLIDGLLVLASSDQRIDRLVQVDLGEAANQAIANVGQRASQAGVRVTVSIGPALVAGDPALLQRLIDNLVDNAVRYNLPKNGWVHVSVGADARAAWVRVQNAGPIVAPSDLDVMFEPFRRLANGEQSDTTVFTGAGLGLSIVRAVTHAHGGRVTATPGPRGGLTVDVVFPKAR</sequence>
<feature type="transmembrane region" description="Helical" evidence="12">
    <location>
        <begin position="25"/>
        <end position="46"/>
    </location>
</feature>
<dbReference type="PANTHER" id="PTHR45436">
    <property type="entry name" value="SENSOR HISTIDINE KINASE YKOH"/>
    <property type="match status" value="1"/>
</dbReference>
<evidence type="ECO:0000256" key="6">
    <source>
        <dbReference type="ARBA" id="ARBA00022679"/>
    </source>
</evidence>
<keyword evidence="11 12" id="KW-0472">Membrane</keyword>
<evidence type="ECO:0000256" key="4">
    <source>
        <dbReference type="ARBA" id="ARBA00012438"/>
    </source>
</evidence>
<dbReference type="SMART" id="SM00304">
    <property type="entry name" value="HAMP"/>
    <property type="match status" value="1"/>
</dbReference>
<keyword evidence="7 12" id="KW-0812">Transmembrane</keyword>
<dbReference type="Pfam" id="PF00512">
    <property type="entry name" value="HisKA"/>
    <property type="match status" value="1"/>
</dbReference>
<feature type="domain" description="Histidine kinase" evidence="13">
    <location>
        <begin position="184"/>
        <end position="401"/>
    </location>
</feature>
<dbReference type="SMART" id="SM00388">
    <property type="entry name" value="HisKA"/>
    <property type="match status" value="1"/>
</dbReference>
<evidence type="ECO:0000256" key="7">
    <source>
        <dbReference type="ARBA" id="ARBA00022692"/>
    </source>
</evidence>
<dbReference type="Gene3D" id="3.30.565.10">
    <property type="entry name" value="Histidine kinase-like ATPase, C-terminal domain"/>
    <property type="match status" value="1"/>
</dbReference>
<dbReference type="PROSITE" id="PS50109">
    <property type="entry name" value="HIS_KIN"/>
    <property type="match status" value="1"/>
</dbReference>
<dbReference type="SMART" id="SM00387">
    <property type="entry name" value="HATPase_c"/>
    <property type="match status" value="1"/>
</dbReference>
<evidence type="ECO:0000256" key="3">
    <source>
        <dbReference type="ARBA" id="ARBA00004236"/>
    </source>
</evidence>
<dbReference type="GO" id="GO:0005886">
    <property type="term" value="C:plasma membrane"/>
    <property type="evidence" value="ECO:0007669"/>
    <property type="project" value="UniProtKB-SubCell"/>
</dbReference>
<keyword evidence="16" id="KW-1185">Reference proteome</keyword>
<evidence type="ECO:0000256" key="9">
    <source>
        <dbReference type="ARBA" id="ARBA00022989"/>
    </source>
</evidence>
<keyword evidence="10" id="KW-0902">Two-component regulatory system</keyword>
<dbReference type="EMBL" id="MVIH01000004">
    <property type="protein sequence ID" value="ORB54170.1"/>
    <property type="molecule type" value="Genomic_DNA"/>
</dbReference>
<evidence type="ECO:0000256" key="5">
    <source>
        <dbReference type="ARBA" id="ARBA00022553"/>
    </source>
</evidence>
<keyword evidence="8 15" id="KW-0418">Kinase</keyword>
<dbReference type="SUPFAM" id="SSF158472">
    <property type="entry name" value="HAMP domain-like"/>
    <property type="match status" value="1"/>
</dbReference>
<dbReference type="InterPro" id="IPR036097">
    <property type="entry name" value="HisK_dim/P_sf"/>
</dbReference>
<evidence type="ECO:0000256" key="8">
    <source>
        <dbReference type="ARBA" id="ARBA00022777"/>
    </source>
</evidence>
<evidence type="ECO:0000259" key="14">
    <source>
        <dbReference type="PROSITE" id="PS50885"/>
    </source>
</evidence>
<reference evidence="15 16" key="1">
    <citation type="submission" date="2016-12" db="EMBL/GenBank/DDBJ databases">
        <title>The new phylogeny of genus Mycobacterium.</title>
        <authorList>
            <person name="Tortoli E."/>
            <person name="Trovato A."/>
            <person name="Cirillo D.M."/>
        </authorList>
    </citation>
    <scope>NUCLEOTIDE SEQUENCE [LARGE SCALE GENOMIC DNA]</scope>
    <source>
        <strain evidence="15 16">DSM 44223</strain>
    </source>
</reference>
<comment type="caution">
    <text evidence="15">The sequence shown here is derived from an EMBL/GenBank/DDBJ whole genome shotgun (WGS) entry which is preliminary data.</text>
</comment>
<dbReference type="CDD" id="cd00075">
    <property type="entry name" value="HATPase"/>
    <property type="match status" value="1"/>
</dbReference>
<gene>
    <name evidence="15" type="ORF">BST42_11320</name>
</gene>
<dbReference type="PANTHER" id="PTHR45436:SF15">
    <property type="entry name" value="SENSOR HISTIDINE KINASE CUSS"/>
    <property type="match status" value="1"/>
</dbReference>
<feature type="transmembrane region" description="Helical" evidence="12">
    <location>
        <begin position="99"/>
        <end position="122"/>
    </location>
</feature>
<dbReference type="InterPro" id="IPR003661">
    <property type="entry name" value="HisK_dim/P_dom"/>
</dbReference>
<keyword evidence="5" id="KW-0597">Phosphoprotein</keyword>
<evidence type="ECO:0000256" key="1">
    <source>
        <dbReference type="ARBA" id="ARBA00000085"/>
    </source>
</evidence>
<dbReference type="Gene3D" id="6.10.340.10">
    <property type="match status" value="1"/>
</dbReference>
<dbReference type="SUPFAM" id="SSF47384">
    <property type="entry name" value="Homodimeric domain of signal transducing histidine kinase"/>
    <property type="match status" value="1"/>
</dbReference>
<evidence type="ECO:0000256" key="2">
    <source>
        <dbReference type="ARBA" id="ARBA00004141"/>
    </source>
</evidence>
<proteinExistence type="predicted"/>
<evidence type="ECO:0000256" key="12">
    <source>
        <dbReference type="SAM" id="Phobius"/>
    </source>
</evidence>
<comment type="subcellular location">
    <subcellularLocation>
        <location evidence="3">Cell membrane</location>
    </subcellularLocation>
    <subcellularLocation>
        <location evidence="2">Membrane</location>
        <topology evidence="2">Multi-pass membrane protein</topology>
    </subcellularLocation>
</comment>
<protein>
    <recommendedName>
        <fullName evidence="4">histidine kinase</fullName>
        <ecNumber evidence="4">2.7.13.3</ecNumber>
    </recommendedName>
</protein>
<accession>A0A1X0IYD6</accession>
<dbReference type="InterPro" id="IPR003660">
    <property type="entry name" value="HAMP_dom"/>
</dbReference>
<keyword evidence="6" id="KW-0808">Transferase</keyword>
<evidence type="ECO:0000259" key="13">
    <source>
        <dbReference type="PROSITE" id="PS50109"/>
    </source>
</evidence>
<dbReference type="SUPFAM" id="SSF55874">
    <property type="entry name" value="ATPase domain of HSP90 chaperone/DNA topoisomerase II/histidine kinase"/>
    <property type="match status" value="1"/>
</dbReference>
<keyword evidence="9 12" id="KW-1133">Transmembrane helix</keyword>
<dbReference type="CDD" id="cd00082">
    <property type="entry name" value="HisKA"/>
    <property type="match status" value="1"/>
</dbReference>
<dbReference type="InterPro" id="IPR050428">
    <property type="entry name" value="TCS_sensor_his_kinase"/>
</dbReference>